<accession>A0A934WVU3</accession>
<name>A0A934WVU3_9BACT</name>
<sequence>MIKFHQVLLLSFLLTSAFSCQNQENHISTNEIIRYDRPESGILKGVYIPVGKELYFTSGLVAPVKDENAEIGTYQRYGNTYEQSVATLKKIEATLQEAKFELKDVYFLRVYLAPNRNTGEVDFDAWFKAYGEFFNNDNLKEKVARSTIAVYSLAHPDLLIEIEACAAK</sequence>
<dbReference type="SUPFAM" id="SSF55298">
    <property type="entry name" value="YjgF-like"/>
    <property type="match status" value="1"/>
</dbReference>
<gene>
    <name evidence="2" type="ORF">JKA74_02385</name>
</gene>
<evidence type="ECO:0000256" key="1">
    <source>
        <dbReference type="SAM" id="SignalP"/>
    </source>
</evidence>
<dbReference type="PANTHER" id="PTHR11803">
    <property type="entry name" value="2-IMINOBUTANOATE/2-IMINOPROPANOATE DEAMINASE RIDA"/>
    <property type="match status" value="1"/>
</dbReference>
<dbReference type="InterPro" id="IPR035959">
    <property type="entry name" value="RutC-like_sf"/>
</dbReference>
<dbReference type="RefSeq" id="WP_201429557.1">
    <property type="nucleotide sequence ID" value="NZ_JAEQBW010000001.1"/>
</dbReference>
<dbReference type="PANTHER" id="PTHR11803:SF59">
    <property type="entry name" value="ENDORIBONUCLEASE"/>
    <property type="match status" value="1"/>
</dbReference>
<keyword evidence="1" id="KW-0732">Signal</keyword>
<organism evidence="2 3">
    <name type="scientific">Marivirga aurantiaca</name>
    <dbReference type="NCBI Taxonomy" id="2802615"/>
    <lineage>
        <taxon>Bacteria</taxon>
        <taxon>Pseudomonadati</taxon>
        <taxon>Bacteroidota</taxon>
        <taxon>Cytophagia</taxon>
        <taxon>Cytophagales</taxon>
        <taxon>Marivirgaceae</taxon>
        <taxon>Marivirga</taxon>
    </lineage>
</organism>
<reference evidence="2" key="1">
    <citation type="submission" date="2021-01" db="EMBL/GenBank/DDBJ databases">
        <title>Marivirga aurantiaca sp. nov., isolated from intertidal surface sediments.</title>
        <authorList>
            <person name="Zhang M."/>
        </authorList>
    </citation>
    <scope>NUCLEOTIDE SEQUENCE</scope>
    <source>
        <strain evidence="2">S37H4</strain>
    </source>
</reference>
<dbReference type="AlphaFoldDB" id="A0A934WVU3"/>
<dbReference type="PROSITE" id="PS51257">
    <property type="entry name" value="PROKAR_LIPOPROTEIN"/>
    <property type="match status" value="1"/>
</dbReference>
<keyword evidence="3" id="KW-1185">Reference proteome</keyword>
<feature type="chain" id="PRO_5037025808" evidence="1">
    <location>
        <begin position="23"/>
        <end position="168"/>
    </location>
</feature>
<feature type="signal peptide" evidence="1">
    <location>
        <begin position="1"/>
        <end position="22"/>
    </location>
</feature>
<proteinExistence type="predicted"/>
<protein>
    <submittedName>
        <fullName evidence="2">Uncharacterized protein</fullName>
    </submittedName>
</protein>
<dbReference type="Proteomes" id="UP000611723">
    <property type="component" value="Unassembled WGS sequence"/>
</dbReference>
<dbReference type="GO" id="GO:0005829">
    <property type="term" value="C:cytosol"/>
    <property type="evidence" value="ECO:0007669"/>
    <property type="project" value="TreeGrafter"/>
</dbReference>
<dbReference type="GO" id="GO:0019239">
    <property type="term" value="F:deaminase activity"/>
    <property type="evidence" value="ECO:0007669"/>
    <property type="project" value="TreeGrafter"/>
</dbReference>
<dbReference type="Gene3D" id="3.30.1330.40">
    <property type="entry name" value="RutC-like"/>
    <property type="match status" value="1"/>
</dbReference>
<evidence type="ECO:0000313" key="3">
    <source>
        <dbReference type="Proteomes" id="UP000611723"/>
    </source>
</evidence>
<dbReference type="Pfam" id="PF01042">
    <property type="entry name" value="Ribonuc_L-PSP"/>
    <property type="match status" value="1"/>
</dbReference>
<dbReference type="EMBL" id="JAEQBW010000001">
    <property type="protein sequence ID" value="MBK6263871.1"/>
    <property type="molecule type" value="Genomic_DNA"/>
</dbReference>
<dbReference type="InterPro" id="IPR006175">
    <property type="entry name" value="YjgF/YER057c/UK114"/>
</dbReference>
<evidence type="ECO:0000313" key="2">
    <source>
        <dbReference type="EMBL" id="MBK6263871.1"/>
    </source>
</evidence>
<comment type="caution">
    <text evidence="2">The sequence shown here is derived from an EMBL/GenBank/DDBJ whole genome shotgun (WGS) entry which is preliminary data.</text>
</comment>